<dbReference type="Pfam" id="PF13468">
    <property type="entry name" value="Glyoxalase_3"/>
    <property type="match status" value="1"/>
</dbReference>
<accession>Q6N5U0</accession>
<dbReference type="SUPFAM" id="SSF54593">
    <property type="entry name" value="Glyoxalase/Bleomycin resistance protein/Dihydroxybiphenyl dioxygenase"/>
    <property type="match status" value="1"/>
</dbReference>
<dbReference type="Gene3D" id="3.10.180.10">
    <property type="entry name" value="2,3-Dihydroxybiphenyl 1,2-Dioxygenase, domain 1"/>
    <property type="match status" value="1"/>
</dbReference>
<dbReference type="eggNOG" id="COG0346">
    <property type="taxonomic scope" value="Bacteria"/>
</dbReference>
<dbReference type="STRING" id="258594.RPA2880"/>
<dbReference type="HOGENOM" id="CLU_072991_2_0_5"/>
<name>Q6N5U0_RHOPA</name>
<proteinExistence type="predicted"/>
<feature type="domain" description="Glyoxalase-like" evidence="1">
    <location>
        <begin position="22"/>
        <end position="204"/>
    </location>
</feature>
<reference evidence="2" key="1">
    <citation type="journal article" date="2004" name="Nat. Biotechnol.">
        <title>Complete genome sequence of the metabolically versatile photosynthetic bacterium Rhodopseudomonas palustris.</title>
        <authorList>
            <person name="Larimer F.W."/>
            <person name="Chain P."/>
            <person name="Hauser L."/>
            <person name="Lamerdin J."/>
            <person name="Malfatti S."/>
            <person name="Do L."/>
            <person name="Land M.L."/>
            <person name="Pelletier D.A."/>
            <person name="Beatty J.T."/>
            <person name="Lang A.S."/>
            <person name="Tabita F.R."/>
            <person name="Gibson J.L."/>
            <person name="Hanson T.E."/>
            <person name="Bobst C."/>
            <person name="Torres J.L."/>
            <person name="Peres C."/>
            <person name="Harrison F.H."/>
            <person name="Gibson J."/>
            <person name="Harwood C.S."/>
        </authorList>
    </citation>
    <scope>NUCLEOTIDE SEQUENCE [LARGE SCALE GENOMIC DNA]</scope>
    <source>
        <strain evidence="2">CGA009</strain>
    </source>
</reference>
<gene>
    <name evidence="2" type="ordered locus">RPA2880</name>
</gene>
<dbReference type="PhylomeDB" id="Q6N5U0"/>
<dbReference type="PANTHER" id="PTHR40265:SF1">
    <property type="entry name" value="GLYOXALASE-LIKE DOMAIN-CONTAINING PROTEIN"/>
    <property type="match status" value="1"/>
</dbReference>
<organism evidence="2">
    <name type="scientific">Rhodopseudomonas palustris (strain ATCC BAA-98 / CGA009)</name>
    <dbReference type="NCBI Taxonomy" id="258594"/>
    <lineage>
        <taxon>Bacteria</taxon>
        <taxon>Pseudomonadati</taxon>
        <taxon>Pseudomonadota</taxon>
        <taxon>Alphaproteobacteria</taxon>
        <taxon>Hyphomicrobiales</taxon>
        <taxon>Nitrobacteraceae</taxon>
        <taxon>Rhodopseudomonas</taxon>
    </lineage>
</organism>
<dbReference type="PANTHER" id="PTHR40265">
    <property type="entry name" value="BLL2707 PROTEIN"/>
    <property type="match status" value="1"/>
</dbReference>
<dbReference type="EMBL" id="BX572602">
    <property type="protein sequence ID" value="CAE28321.1"/>
    <property type="molecule type" value="Genomic_DNA"/>
</dbReference>
<dbReference type="InterPro" id="IPR025870">
    <property type="entry name" value="Glyoxalase-like_dom"/>
</dbReference>
<protein>
    <recommendedName>
        <fullName evidence="1">Glyoxalase-like domain-containing protein</fullName>
    </recommendedName>
</protein>
<dbReference type="InterPro" id="IPR029068">
    <property type="entry name" value="Glyas_Bleomycin-R_OHBP_Dase"/>
</dbReference>
<evidence type="ECO:0000259" key="1">
    <source>
        <dbReference type="Pfam" id="PF13468"/>
    </source>
</evidence>
<dbReference type="AlphaFoldDB" id="Q6N5U0"/>
<dbReference type="DNASU" id="2692166"/>
<evidence type="ECO:0000313" key="2">
    <source>
        <dbReference type="EMBL" id="CAE28321.1"/>
    </source>
</evidence>
<sequence length="306" mass="33286">MLDGFALLAMTMVSSPPMSNGFDHIVHAVRDLDAAADLYQRLGFVVGARNVHPWGTHNRIVQFDRFFIELLTIGEPDKIPPHRDGVFSFGTFQRDYLVTREGLSMLLLASDDAAADLRRFTAAGIAAGDVFTFGREGRRPDGSVVGLQFSLAFARDALSPKTGFATCQHHYPENFWNPAFQAHANGARAAAAVVMVADNPTDHHIFLEAFTGSRDLRSSSIGVTAPTKRGDIEIVEPVSLRDQYGITVPSEGEGASFVGLRIAADDLGVVERLLQDHKVSAVRHVGRLVVPDVYGATLIFEQGTVR</sequence>